<evidence type="ECO:0008006" key="3">
    <source>
        <dbReference type="Google" id="ProtNLM"/>
    </source>
</evidence>
<evidence type="ECO:0000313" key="2">
    <source>
        <dbReference type="Proteomes" id="UP000632659"/>
    </source>
</evidence>
<comment type="caution">
    <text evidence="1">The sequence shown here is derived from an EMBL/GenBank/DDBJ whole genome shotgun (WGS) entry which is preliminary data.</text>
</comment>
<organism evidence="1 2">
    <name type="scientific">Massiliimalia timonensis</name>
    <dbReference type="NCBI Taxonomy" id="1987501"/>
    <lineage>
        <taxon>Bacteria</taxon>
        <taxon>Bacillati</taxon>
        <taxon>Bacillota</taxon>
        <taxon>Clostridia</taxon>
        <taxon>Eubacteriales</taxon>
        <taxon>Oscillospiraceae</taxon>
        <taxon>Massiliimalia</taxon>
    </lineage>
</organism>
<dbReference type="InterPro" id="IPR027417">
    <property type="entry name" value="P-loop_NTPase"/>
</dbReference>
<dbReference type="SUPFAM" id="SSF52540">
    <property type="entry name" value="P-loop containing nucleoside triphosphate hydrolases"/>
    <property type="match status" value="1"/>
</dbReference>
<protein>
    <recommendedName>
        <fullName evidence="3">ATPase</fullName>
    </recommendedName>
</protein>
<proteinExistence type="predicted"/>
<accession>A0A8J6P0Z5</accession>
<dbReference type="Proteomes" id="UP000632659">
    <property type="component" value="Unassembled WGS sequence"/>
</dbReference>
<reference evidence="1" key="1">
    <citation type="submission" date="2020-08" db="EMBL/GenBank/DDBJ databases">
        <title>Genome public.</title>
        <authorList>
            <person name="Liu C."/>
            <person name="Sun Q."/>
        </authorList>
    </citation>
    <scope>NUCLEOTIDE SEQUENCE</scope>
    <source>
        <strain evidence="1">NSJ-15</strain>
    </source>
</reference>
<gene>
    <name evidence="1" type="ORF">H8702_06900</name>
</gene>
<dbReference type="OrthoDB" id="9781752at2"/>
<sequence length="362" mass="41190">MNSLSVDFFLGANSEHGFFSHFDQLQDPYSDFQTFIIKAGPGTGKSTMMKKLARRYADRERLVERVHCSSDPDSLDGVILHDNRIQIVDGTPPHVMEPRFAAAGETILSFYPAFCEKELRKHRLEIAQTSSVISGFHRRFCELLRCANLLLDSNAALIRKSLNQPKLERAVQGILKRELSHKKKQEGMGLAKTRLVSAFTPKGLITYQDTINTLCGKVYLLDDEYRICSHLFLTIVRDAVLKAGYDCYVCYSPFHPDTQIDQVLIPDLGLGFVTRSRFLPLEQVHANKVIHATRFFDREILRQKKQRLSFCRKTAAAILEEALEALAQAKAAHDVLEEFYAPNVDFSVVDQITEEFFNRLEA</sequence>
<name>A0A8J6P0Z5_9FIRM</name>
<dbReference type="RefSeq" id="WP_093989203.1">
    <property type="nucleotide sequence ID" value="NZ_FYDD01000004.1"/>
</dbReference>
<evidence type="ECO:0000313" key="1">
    <source>
        <dbReference type="EMBL" id="MBC8610851.1"/>
    </source>
</evidence>
<keyword evidence="2" id="KW-1185">Reference proteome</keyword>
<dbReference type="AlphaFoldDB" id="A0A8J6P0Z5"/>
<dbReference type="EMBL" id="JACRTL010000003">
    <property type="protein sequence ID" value="MBC8610851.1"/>
    <property type="molecule type" value="Genomic_DNA"/>
</dbReference>